<dbReference type="AlphaFoldDB" id="A0A380SYH5"/>
<protein>
    <submittedName>
        <fullName evidence="1">Uncharacterized protein</fullName>
    </submittedName>
</protein>
<evidence type="ECO:0000313" key="1">
    <source>
        <dbReference type="EMBL" id="SUQ63027.1"/>
    </source>
</evidence>
<evidence type="ECO:0000313" key="2">
    <source>
        <dbReference type="Proteomes" id="UP000255177"/>
    </source>
</evidence>
<proteinExistence type="predicted"/>
<organism evidence="1 2">
    <name type="scientific">Pseudomonas wadenswilerensis</name>
    <dbReference type="NCBI Taxonomy" id="1785161"/>
    <lineage>
        <taxon>Bacteria</taxon>
        <taxon>Pseudomonadati</taxon>
        <taxon>Pseudomonadota</taxon>
        <taxon>Gammaproteobacteria</taxon>
        <taxon>Pseudomonadales</taxon>
        <taxon>Pseudomonadaceae</taxon>
        <taxon>Pseudomonas</taxon>
    </lineage>
</organism>
<name>A0A380SYH5_9PSED</name>
<reference evidence="2" key="1">
    <citation type="submission" date="2018-07" db="EMBL/GenBank/DDBJ databases">
        <authorList>
            <person name="Blom J."/>
        </authorList>
    </citation>
    <scope>NUCLEOTIDE SEQUENCE [LARGE SCALE GENOMIC DNA]</scope>
    <source>
        <strain evidence="2">CCOS 864</strain>
    </source>
</reference>
<dbReference type="Proteomes" id="UP000255177">
    <property type="component" value="Unassembled WGS sequence"/>
</dbReference>
<sequence>MNVYIENHPRQNRWWVHLDVWMVSFRSIDEATAFVDRLNTRLNAPHSLAMIASYPLVPGKLINRDLHDPIAPSGSATPVSEVRNA</sequence>
<dbReference type="EMBL" id="UIDD01000007">
    <property type="protein sequence ID" value="SUQ63027.1"/>
    <property type="molecule type" value="Genomic_DNA"/>
</dbReference>
<accession>A0A380SYH5</accession>
<gene>
    <name evidence="1" type="ORF">CCOS864_02477</name>
</gene>
<keyword evidence="2" id="KW-1185">Reference proteome</keyword>